<accession>A0A0P1GW65</accession>
<evidence type="ECO:0000256" key="5">
    <source>
        <dbReference type="ARBA" id="ARBA00022989"/>
    </source>
</evidence>
<evidence type="ECO:0000256" key="4">
    <source>
        <dbReference type="ARBA" id="ARBA00022692"/>
    </source>
</evidence>
<dbReference type="PANTHER" id="PTHR30250">
    <property type="entry name" value="PST FAMILY PREDICTED COLANIC ACID TRANSPORTER"/>
    <property type="match status" value="1"/>
</dbReference>
<feature type="transmembrane region" description="Helical" evidence="7">
    <location>
        <begin position="139"/>
        <end position="160"/>
    </location>
</feature>
<keyword evidence="4 7" id="KW-0812">Transmembrane</keyword>
<feature type="transmembrane region" description="Helical" evidence="7">
    <location>
        <begin position="231"/>
        <end position="254"/>
    </location>
</feature>
<protein>
    <submittedName>
        <fullName evidence="8">Colanic acid exporter</fullName>
    </submittedName>
</protein>
<keyword evidence="3" id="KW-1003">Cell membrane</keyword>
<gene>
    <name evidence="8" type="ORF">TRM7557_03127</name>
</gene>
<dbReference type="InterPro" id="IPR050833">
    <property type="entry name" value="Poly_Biosynth_Transport"/>
</dbReference>
<feature type="transmembrane region" description="Helical" evidence="7">
    <location>
        <begin position="375"/>
        <end position="397"/>
    </location>
</feature>
<keyword evidence="6 7" id="KW-0472">Membrane</keyword>
<proteinExistence type="inferred from homology"/>
<name>A0A0P1GW65_9RHOB</name>
<comment type="similarity">
    <text evidence="2">Belongs to the polysaccharide synthase family.</text>
</comment>
<feature type="transmembrane region" description="Helical" evidence="7">
    <location>
        <begin position="198"/>
        <end position="219"/>
    </location>
</feature>
<feature type="transmembrane region" description="Helical" evidence="7">
    <location>
        <begin position="80"/>
        <end position="101"/>
    </location>
</feature>
<dbReference type="OrthoDB" id="7605542at2"/>
<evidence type="ECO:0000256" key="7">
    <source>
        <dbReference type="SAM" id="Phobius"/>
    </source>
</evidence>
<keyword evidence="9" id="KW-1185">Reference proteome</keyword>
<sequence length="478" mass="50973">MLRKVLMLLSGNAAASVMLLARNLLVARLIPVEDYGIAATFAITMALVEMSTQFGLQQQIIQSKDGEDERFQAALQGFQLLRGVLAGALLFALAGPIATLLRIPEVAWAYQVMAVMPVLRSLQHFDIHRLSRSLRYGPMLLTAGVPALVSLLAVYPLALWLGDFRVMLFALVLQEALGALTSQVMAERRYRLVLDRKIMAGSLRFGWPLLLNGFLLFAVMQGDKIIVGRELGMVALGLFGMGVTLTLTPTLILAKSAQNLFLPLLSAALRAGDEARFVTTARAAFQASLLIGLVLMLAIFVLGVPLLSWLFGDKFADLGPLLIWLAAGQAVRVFKSGPSTAAVAKGITTNALLPNLIRLAALPLAWGVVLEGGTLWHVVLIALGAELLGYFAALALAQVRLGVGVGPMIPGLIVALGLGGIALILPVIGQTDGLTGAWPSILFVLCAPVLLIAATGDLRRFAAQHFSPHNQEAPRHNA</sequence>
<dbReference type="AlphaFoldDB" id="A0A0P1GW65"/>
<feature type="transmembrane region" description="Helical" evidence="7">
    <location>
        <begin position="435"/>
        <end position="454"/>
    </location>
</feature>
<dbReference type="EMBL" id="CYSD01000040">
    <property type="protein sequence ID" value="CUH80895.1"/>
    <property type="molecule type" value="Genomic_DNA"/>
</dbReference>
<evidence type="ECO:0000313" key="9">
    <source>
        <dbReference type="Proteomes" id="UP000052022"/>
    </source>
</evidence>
<evidence type="ECO:0000256" key="6">
    <source>
        <dbReference type="ARBA" id="ARBA00023136"/>
    </source>
</evidence>
<dbReference type="RefSeq" id="WP_058291140.1">
    <property type="nucleotide sequence ID" value="NZ_CYSD01000040.1"/>
</dbReference>
<evidence type="ECO:0000256" key="2">
    <source>
        <dbReference type="ARBA" id="ARBA00007430"/>
    </source>
</evidence>
<dbReference type="STRING" id="928856.SAMN04488049_1163"/>
<evidence type="ECO:0000256" key="3">
    <source>
        <dbReference type="ARBA" id="ARBA00022475"/>
    </source>
</evidence>
<dbReference type="PANTHER" id="PTHR30250:SF10">
    <property type="entry name" value="LIPOPOLYSACCHARIDE BIOSYNTHESIS PROTEIN WZXC"/>
    <property type="match status" value="1"/>
</dbReference>
<reference evidence="8 9" key="1">
    <citation type="submission" date="2015-09" db="EMBL/GenBank/DDBJ databases">
        <authorList>
            <consortium name="Swine Surveillance"/>
        </authorList>
    </citation>
    <scope>NUCLEOTIDE SEQUENCE [LARGE SCALE GENOMIC DNA]</scope>
    <source>
        <strain evidence="8 9">CECT 7557</strain>
    </source>
</reference>
<organism evidence="8 9">
    <name type="scientific">Tritonibacter multivorans</name>
    <dbReference type="NCBI Taxonomy" id="928856"/>
    <lineage>
        <taxon>Bacteria</taxon>
        <taxon>Pseudomonadati</taxon>
        <taxon>Pseudomonadota</taxon>
        <taxon>Alphaproteobacteria</taxon>
        <taxon>Rhodobacterales</taxon>
        <taxon>Paracoccaceae</taxon>
        <taxon>Tritonibacter</taxon>
    </lineage>
</organism>
<keyword evidence="5 7" id="KW-1133">Transmembrane helix</keyword>
<dbReference type="Proteomes" id="UP000052022">
    <property type="component" value="Unassembled WGS sequence"/>
</dbReference>
<dbReference type="GO" id="GO:0005886">
    <property type="term" value="C:plasma membrane"/>
    <property type="evidence" value="ECO:0007669"/>
    <property type="project" value="UniProtKB-SubCell"/>
</dbReference>
<feature type="transmembrane region" description="Helical" evidence="7">
    <location>
        <begin position="289"/>
        <end position="312"/>
    </location>
</feature>
<evidence type="ECO:0000313" key="8">
    <source>
        <dbReference type="EMBL" id="CUH80895.1"/>
    </source>
</evidence>
<comment type="subcellular location">
    <subcellularLocation>
        <location evidence="1">Cell membrane</location>
        <topology evidence="1">Multi-pass membrane protein</topology>
    </subcellularLocation>
</comment>
<dbReference type="Pfam" id="PF13440">
    <property type="entry name" value="Polysacc_synt_3"/>
    <property type="match status" value="1"/>
</dbReference>
<feature type="transmembrane region" description="Helical" evidence="7">
    <location>
        <begin position="409"/>
        <end position="429"/>
    </location>
</feature>
<evidence type="ECO:0000256" key="1">
    <source>
        <dbReference type="ARBA" id="ARBA00004651"/>
    </source>
</evidence>